<evidence type="ECO:0000313" key="1">
    <source>
        <dbReference type="EMBL" id="RUL70195.1"/>
    </source>
</evidence>
<dbReference type="InterPro" id="IPR036412">
    <property type="entry name" value="HAD-like_sf"/>
</dbReference>
<dbReference type="InterPro" id="IPR023214">
    <property type="entry name" value="HAD_sf"/>
</dbReference>
<reference evidence="1 2" key="1">
    <citation type="submission" date="2018-12" db="EMBL/GenBank/DDBJ databases">
        <title>Dyella dinghuensis sp. nov. DHOA06 and Dyella choica sp. nov. 4M-K27, isolated from forest soil.</title>
        <authorList>
            <person name="Qiu L.-H."/>
            <person name="Gao Z.-H."/>
        </authorList>
    </citation>
    <scope>NUCLEOTIDE SEQUENCE [LARGE SCALE GENOMIC DNA]</scope>
    <source>
        <strain evidence="1 2">4M-K27</strain>
    </source>
</reference>
<proteinExistence type="predicted"/>
<evidence type="ECO:0000313" key="2">
    <source>
        <dbReference type="Proteomes" id="UP000274358"/>
    </source>
</evidence>
<dbReference type="EMBL" id="RYYV01000026">
    <property type="protein sequence ID" value="RUL70195.1"/>
    <property type="molecule type" value="Genomic_DNA"/>
</dbReference>
<dbReference type="Gene3D" id="3.40.50.1000">
    <property type="entry name" value="HAD superfamily/HAD-like"/>
    <property type="match status" value="1"/>
</dbReference>
<comment type="caution">
    <text evidence="1">The sequence shown here is derived from an EMBL/GenBank/DDBJ whole genome shotgun (WGS) entry which is preliminary data.</text>
</comment>
<dbReference type="RefSeq" id="WP_126686784.1">
    <property type="nucleotide sequence ID" value="NZ_RYYV01000026.1"/>
</dbReference>
<protein>
    <submittedName>
        <fullName evidence="1">Uncharacterized protein</fullName>
    </submittedName>
</protein>
<keyword evidence="2" id="KW-1185">Reference proteome</keyword>
<dbReference type="AlphaFoldDB" id="A0A3S0WSY8"/>
<dbReference type="SUPFAM" id="SSF56784">
    <property type="entry name" value="HAD-like"/>
    <property type="match status" value="1"/>
</dbReference>
<sequence>METKSAQVDYEELSRRWLPLPQTVWSMTQEQPHPSGRRLALASDIEGPLVLGDLVLEALAEAVRPAGSDPGKTPPYGALIYRASYDVFNQMTGATDKHLLGRTHGTKPSLQEGADTILALPWLLACGVDSASLALRARRAMPSPGILALTQAMDGWGICLRGITTAPGSPYREALQDIGIAVGTRVSGSMFPLDEIHDALIAADRWEVEMGAVKRFLSDACDLIDTHVVQTSTPGPKQPALSVDGKASLMERIVTHYRDDLGLSWMPGCTQGSGSLLGQLLTRCFVIGDRAKAALALAFGRSIKRQHPGCRLVAMGDGLNDAYMLRHAPVSFGINGAHAACAAKIGVITRNMACMAPVLQDLARGESDLDRIIGRANAQARGEAFFHRGGMAVPAALLEQHDAMKAHLRGSHVTY</sequence>
<accession>A0A3S0WSY8</accession>
<gene>
    <name evidence="1" type="ORF">EKH80_21125</name>
</gene>
<name>A0A3S0WSY8_9GAMM</name>
<organism evidence="1 2">
    <name type="scientific">Dyella choica</name>
    <dbReference type="NCBI Taxonomy" id="1927959"/>
    <lineage>
        <taxon>Bacteria</taxon>
        <taxon>Pseudomonadati</taxon>
        <taxon>Pseudomonadota</taxon>
        <taxon>Gammaproteobacteria</taxon>
        <taxon>Lysobacterales</taxon>
        <taxon>Rhodanobacteraceae</taxon>
        <taxon>Dyella</taxon>
    </lineage>
</organism>
<dbReference type="Proteomes" id="UP000274358">
    <property type="component" value="Unassembled WGS sequence"/>
</dbReference>